<accession>A0A678TPW8</accession>
<sequence length="110" mass="12035">MEEHRPGTRPMLPMTMDLHTSPVSSEAEAQAHPPHNLKSTSYPSVLTDLTKTSPEKTQKPPSSPERRVIRRRSGSFTVTTPGNASSTIDGDDEQTLGIDCKLSTLYTSAR</sequence>
<protein>
    <submittedName>
        <fullName evidence="2">Uncharacterized protein</fullName>
    </submittedName>
</protein>
<reference evidence="2" key="1">
    <citation type="submission" date="2018-04" db="EMBL/GenBank/DDBJ databases">
        <title>Comparative Analysis of Homologous Sequences of Saccharum officinarum and Saccharum spontaneum Reveals Independent Polyploidization Events.</title>
        <authorList>
            <person name="Sharma A."/>
            <person name="Song J."/>
            <person name="Lin Q."/>
            <person name="Singh R."/>
            <person name="Ramos N."/>
            <person name="Wang K."/>
            <person name="Zhang J."/>
            <person name="Ming R."/>
            <person name="Yu Q."/>
        </authorList>
    </citation>
    <scope>NUCLEOTIDE SEQUENCE</scope>
</reference>
<dbReference type="AlphaFoldDB" id="A0A678TPW8"/>
<feature type="compositionally biased region" description="Polar residues" evidence="1">
    <location>
        <begin position="37"/>
        <end position="52"/>
    </location>
</feature>
<evidence type="ECO:0000256" key="1">
    <source>
        <dbReference type="SAM" id="MobiDB-lite"/>
    </source>
</evidence>
<feature type="compositionally biased region" description="Polar residues" evidence="1">
    <location>
        <begin position="74"/>
        <end position="88"/>
    </location>
</feature>
<organism evidence="2">
    <name type="scientific">Saccharum officinarum</name>
    <name type="common">Sugarcane</name>
    <dbReference type="NCBI Taxonomy" id="4547"/>
    <lineage>
        <taxon>Eukaryota</taxon>
        <taxon>Viridiplantae</taxon>
        <taxon>Streptophyta</taxon>
        <taxon>Embryophyta</taxon>
        <taxon>Tracheophyta</taxon>
        <taxon>Spermatophyta</taxon>
        <taxon>Magnoliopsida</taxon>
        <taxon>Liliopsida</taxon>
        <taxon>Poales</taxon>
        <taxon>Poaceae</taxon>
        <taxon>PACMAD clade</taxon>
        <taxon>Panicoideae</taxon>
        <taxon>Andropogonodae</taxon>
        <taxon>Andropogoneae</taxon>
        <taxon>Saccharinae</taxon>
        <taxon>Saccharum</taxon>
        <taxon>Saccharum officinarum species complex</taxon>
    </lineage>
</organism>
<gene>
    <name evidence="2" type="ORF">SO13M23_000013</name>
</gene>
<dbReference type="EMBL" id="MH182565">
    <property type="protein sequence ID" value="AWA44651.1"/>
    <property type="molecule type" value="Genomic_DNA"/>
</dbReference>
<evidence type="ECO:0000313" key="2">
    <source>
        <dbReference type="EMBL" id="AWA44651.1"/>
    </source>
</evidence>
<proteinExistence type="predicted"/>
<feature type="region of interest" description="Disordered" evidence="1">
    <location>
        <begin position="1"/>
        <end position="94"/>
    </location>
</feature>
<name>A0A678TPW8_SACOF</name>